<reference evidence="2" key="1">
    <citation type="submission" date="2016-06" db="EMBL/GenBank/DDBJ databases">
        <authorList>
            <person name="Cuomo C."/>
            <person name="Litvintseva A."/>
            <person name="Heitman J."/>
            <person name="Chen Y."/>
            <person name="Sun S."/>
            <person name="Springer D."/>
            <person name="Dromer F."/>
            <person name="Young S."/>
            <person name="Zeng Q."/>
            <person name="Chapman S."/>
            <person name="Gujja S."/>
            <person name="Saif S."/>
            <person name="Birren B."/>
        </authorList>
    </citation>
    <scope>NUCLEOTIDE SEQUENCE</scope>
    <source>
        <strain evidence="2">CBS 7841</strain>
    </source>
</reference>
<reference evidence="2" key="2">
    <citation type="journal article" date="2022" name="Elife">
        <title>Obligate sexual reproduction of a homothallic fungus closely related to the Cryptococcus pathogenic species complex.</title>
        <authorList>
            <person name="Passer A.R."/>
            <person name="Clancey S.A."/>
            <person name="Shea T."/>
            <person name="David-Palma M."/>
            <person name="Averette A.F."/>
            <person name="Boekhout T."/>
            <person name="Porcel B.M."/>
            <person name="Nowrousian M."/>
            <person name="Cuomo C.A."/>
            <person name="Sun S."/>
            <person name="Heitman J."/>
            <person name="Coelho M.A."/>
        </authorList>
    </citation>
    <scope>NUCLEOTIDE SEQUENCE</scope>
    <source>
        <strain evidence="2">CBS 7841</strain>
    </source>
</reference>
<protein>
    <recommendedName>
        <fullName evidence="1">CFA20 domain-containing protein</fullName>
    </recommendedName>
</protein>
<evidence type="ECO:0000313" key="3">
    <source>
        <dbReference type="Proteomes" id="UP000094043"/>
    </source>
</evidence>
<reference evidence="2" key="3">
    <citation type="submission" date="2024-01" db="EMBL/GenBank/DDBJ databases">
        <authorList>
            <person name="Coelho M.A."/>
            <person name="David-Palma M."/>
            <person name="Shea T."/>
            <person name="Sun S."/>
            <person name="Cuomo C.A."/>
            <person name="Heitman J."/>
        </authorList>
    </citation>
    <scope>NUCLEOTIDE SEQUENCE</scope>
    <source>
        <strain evidence="2">CBS 7841</strain>
    </source>
</reference>
<accession>A0AAJ8JMG9</accession>
<keyword evidence="3" id="KW-1185">Reference proteome</keyword>
<feature type="domain" description="CFA20" evidence="1">
    <location>
        <begin position="71"/>
        <end position="195"/>
    </location>
</feature>
<dbReference type="GeneID" id="91084336"/>
<dbReference type="AlphaFoldDB" id="A0AAJ8JMG9"/>
<organism evidence="2 3">
    <name type="scientific">Cryptococcus depauperatus CBS 7841</name>
    <dbReference type="NCBI Taxonomy" id="1295531"/>
    <lineage>
        <taxon>Eukaryota</taxon>
        <taxon>Fungi</taxon>
        <taxon>Dikarya</taxon>
        <taxon>Basidiomycota</taxon>
        <taxon>Agaricomycotina</taxon>
        <taxon>Tremellomycetes</taxon>
        <taxon>Tremellales</taxon>
        <taxon>Cryptococcaceae</taxon>
        <taxon>Cryptococcus</taxon>
    </lineage>
</organism>
<evidence type="ECO:0000259" key="1">
    <source>
        <dbReference type="Pfam" id="PF05018"/>
    </source>
</evidence>
<name>A0AAJ8JMG9_9TREE</name>
<dbReference type="EMBL" id="CP143784">
    <property type="protein sequence ID" value="WVN84983.1"/>
    <property type="molecule type" value="Genomic_DNA"/>
</dbReference>
<dbReference type="KEGG" id="cdep:91084336"/>
<dbReference type="Proteomes" id="UP000094043">
    <property type="component" value="Chromosome 1"/>
</dbReference>
<proteinExistence type="predicted"/>
<dbReference type="InterPro" id="IPR007714">
    <property type="entry name" value="CFA20_dom"/>
</dbReference>
<evidence type="ECO:0000313" key="2">
    <source>
        <dbReference type="EMBL" id="WVN84983.1"/>
    </source>
</evidence>
<dbReference type="Pfam" id="PF05018">
    <property type="entry name" value="CFA20_dom"/>
    <property type="match status" value="1"/>
</dbReference>
<sequence>MTLLLNTIQPPLLTLLSSTSSPALSPLFVSYSDPSSSDTLITVLNDSEHNERSEEINRSNIVPRKFQQGFIIHPVIHIQSPNPRRAYIQAGCSTTSYSFCLRNGVKSQDCLPLGVALPCIGLQLRRLGQRDVSFEVGVVDSRKREGVIRCSSFKNKSAIYPHRLPPLICLPLTLPSSDSQLTPWLEIPINLASLLPLFQNLCRITDEEQEQDESRKRRRAQVELPSGEFESVSYVRIYANCRVRRIWFSAEGEQTFEGMGKGVKDEWALYAAEPRVST</sequence>
<dbReference type="RefSeq" id="XP_066065684.1">
    <property type="nucleotide sequence ID" value="XM_066209587.1"/>
</dbReference>
<gene>
    <name evidence="2" type="ORF">L203_100120</name>
</gene>
<dbReference type="PANTHER" id="PTHR12458">
    <property type="entry name" value="ORF PROTEIN"/>
    <property type="match status" value="1"/>
</dbReference>
<dbReference type="InterPro" id="IPR040441">
    <property type="entry name" value="CFA20/CFAP20DC"/>
</dbReference>